<proteinExistence type="predicted"/>
<dbReference type="AlphaFoldDB" id="A0A0N5B5H9"/>
<dbReference type="WBParaSite" id="SPAL_0000132100.1">
    <property type="protein sequence ID" value="SPAL_0000132100.1"/>
    <property type="gene ID" value="SPAL_0000132100"/>
</dbReference>
<protein>
    <submittedName>
        <fullName evidence="2">Reverse transcriptase domain-containing protein</fullName>
    </submittedName>
</protein>
<name>A0A0N5B5H9_STREA</name>
<keyword evidence="1" id="KW-1185">Reference proteome</keyword>
<evidence type="ECO:0000313" key="1">
    <source>
        <dbReference type="Proteomes" id="UP000046392"/>
    </source>
</evidence>
<reference evidence="2" key="1">
    <citation type="submission" date="2017-02" db="UniProtKB">
        <authorList>
            <consortium name="WormBaseParasite"/>
        </authorList>
    </citation>
    <scope>IDENTIFICATION</scope>
</reference>
<organism evidence="1 2">
    <name type="scientific">Strongyloides papillosus</name>
    <name type="common">Intestinal threadworm</name>
    <dbReference type="NCBI Taxonomy" id="174720"/>
    <lineage>
        <taxon>Eukaryota</taxon>
        <taxon>Metazoa</taxon>
        <taxon>Ecdysozoa</taxon>
        <taxon>Nematoda</taxon>
        <taxon>Chromadorea</taxon>
        <taxon>Rhabditida</taxon>
        <taxon>Tylenchina</taxon>
        <taxon>Panagrolaimomorpha</taxon>
        <taxon>Strongyloidoidea</taxon>
        <taxon>Strongyloididae</taxon>
        <taxon>Strongyloides</taxon>
    </lineage>
</organism>
<dbReference type="Proteomes" id="UP000046392">
    <property type="component" value="Unplaced"/>
</dbReference>
<accession>A0A0N5B5H9</accession>
<evidence type="ECO:0000313" key="2">
    <source>
        <dbReference type="WBParaSite" id="SPAL_0000132100.1"/>
    </source>
</evidence>
<sequence length="77" mass="8981">MRHGFIPKDGDLVLQKIIHRKDAITSGKNQPIWEGPFKVNKNLYGNTYEIQRIGDHHRTRSAVYKVHADRLKCISNR</sequence>